<protein>
    <submittedName>
        <fullName evidence="1">Uncharacterized protein</fullName>
    </submittedName>
</protein>
<name>A0AAV2GYD4_LYMST</name>
<dbReference type="AlphaFoldDB" id="A0AAV2GYD4"/>
<keyword evidence="2" id="KW-1185">Reference proteome</keyword>
<dbReference type="EMBL" id="CAXITT010000005">
    <property type="protein sequence ID" value="CAL1526378.1"/>
    <property type="molecule type" value="Genomic_DNA"/>
</dbReference>
<reference evidence="1 2" key="1">
    <citation type="submission" date="2024-04" db="EMBL/GenBank/DDBJ databases">
        <authorList>
            <consortium name="Genoscope - CEA"/>
            <person name="William W."/>
        </authorList>
    </citation>
    <scope>NUCLEOTIDE SEQUENCE [LARGE SCALE GENOMIC DNA]</scope>
</reference>
<gene>
    <name evidence="1" type="ORF">GSLYS_00000555001</name>
</gene>
<organism evidence="1 2">
    <name type="scientific">Lymnaea stagnalis</name>
    <name type="common">Great pond snail</name>
    <name type="synonym">Helix stagnalis</name>
    <dbReference type="NCBI Taxonomy" id="6523"/>
    <lineage>
        <taxon>Eukaryota</taxon>
        <taxon>Metazoa</taxon>
        <taxon>Spiralia</taxon>
        <taxon>Lophotrochozoa</taxon>
        <taxon>Mollusca</taxon>
        <taxon>Gastropoda</taxon>
        <taxon>Heterobranchia</taxon>
        <taxon>Euthyneura</taxon>
        <taxon>Panpulmonata</taxon>
        <taxon>Hygrophila</taxon>
        <taxon>Lymnaeoidea</taxon>
        <taxon>Lymnaeidae</taxon>
        <taxon>Lymnaea</taxon>
    </lineage>
</organism>
<dbReference type="Proteomes" id="UP001497497">
    <property type="component" value="Unassembled WGS sequence"/>
</dbReference>
<evidence type="ECO:0000313" key="1">
    <source>
        <dbReference type="EMBL" id="CAL1526378.1"/>
    </source>
</evidence>
<evidence type="ECO:0000313" key="2">
    <source>
        <dbReference type="Proteomes" id="UP001497497"/>
    </source>
</evidence>
<sequence>MTVYVFSFSQFIFFKCLSCIDGLNTSLKNVFSAWEKNTPVIIRDKSTPDIRCAVCLLCSQHTTPDIRCAVCLPCSQHTTPDIRSTLYTTFIGRVCDTLRHDLSCLFFFLFQERNFQPVRMVFKTKEKK</sequence>
<accession>A0AAV2GYD4</accession>
<comment type="caution">
    <text evidence="1">The sequence shown here is derived from an EMBL/GenBank/DDBJ whole genome shotgun (WGS) entry which is preliminary data.</text>
</comment>
<proteinExistence type="predicted"/>